<feature type="non-terminal residue" evidence="1">
    <location>
        <position position="238"/>
    </location>
</feature>
<dbReference type="Proteomes" id="UP000814140">
    <property type="component" value="Unassembled WGS sequence"/>
</dbReference>
<dbReference type="EMBL" id="MU277191">
    <property type="protein sequence ID" value="KAI0067112.1"/>
    <property type="molecule type" value="Genomic_DNA"/>
</dbReference>
<reference evidence="1" key="2">
    <citation type="journal article" date="2022" name="New Phytol.">
        <title>Evolutionary transition to the ectomycorrhizal habit in the genomes of a hyperdiverse lineage of mushroom-forming fungi.</title>
        <authorList>
            <person name="Looney B."/>
            <person name="Miyauchi S."/>
            <person name="Morin E."/>
            <person name="Drula E."/>
            <person name="Courty P.E."/>
            <person name="Kohler A."/>
            <person name="Kuo A."/>
            <person name="LaButti K."/>
            <person name="Pangilinan J."/>
            <person name="Lipzen A."/>
            <person name="Riley R."/>
            <person name="Andreopoulos W."/>
            <person name="He G."/>
            <person name="Johnson J."/>
            <person name="Nolan M."/>
            <person name="Tritt A."/>
            <person name="Barry K.W."/>
            <person name="Grigoriev I.V."/>
            <person name="Nagy L.G."/>
            <person name="Hibbett D."/>
            <person name="Henrissat B."/>
            <person name="Matheny P.B."/>
            <person name="Labbe J."/>
            <person name="Martin F.M."/>
        </authorList>
    </citation>
    <scope>NUCLEOTIDE SEQUENCE</scope>
    <source>
        <strain evidence="1">HHB10654</strain>
    </source>
</reference>
<proteinExistence type="predicted"/>
<sequence>LVRDRWPNAVARLGQDTKEFGDMTFHELVPSSFEELCRWAYVHLRTRGQDTGRGLIFLYQPLDPSIPPSMSVNGTEVIVRFQGFLGQCNLKALGNWKGRVFNSLLAVQYVELKAGPFVDQMAAQIGCVENIRKCVFRALLTTDDAAAAERSSEVSEVGISFQRRVFTKVQSGPDAPHSVLTMMDDPNGQASLVSRFWRVTEKIELGRKLLTGRVERCSPLVFGYGDFVDVAARIEIAN</sequence>
<organism evidence="1 2">
    <name type="scientific">Artomyces pyxidatus</name>
    <dbReference type="NCBI Taxonomy" id="48021"/>
    <lineage>
        <taxon>Eukaryota</taxon>
        <taxon>Fungi</taxon>
        <taxon>Dikarya</taxon>
        <taxon>Basidiomycota</taxon>
        <taxon>Agaricomycotina</taxon>
        <taxon>Agaricomycetes</taxon>
        <taxon>Russulales</taxon>
        <taxon>Auriscalpiaceae</taxon>
        <taxon>Artomyces</taxon>
    </lineage>
</organism>
<feature type="non-terminal residue" evidence="1">
    <location>
        <position position="1"/>
    </location>
</feature>
<name>A0ACB8TF88_9AGAM</name>
<evidence type="ECO:0000313" key="1">
    <source>
        <dbReference type="EMBL" id="KAI0067112.1"/>
    </source>
</evidence>
<keyword evidence="2" id="KW-1185">Reference proteome</keyword>
<comment type="caution">
    <text evidence="1">The sequence shown here is derived from an EMBL/GenBank/DDBJ whole genome shotgun (WGS) entry which is preliminary data.</text>
</comment>
<protein>
    <submittedName>
        <fullName evidence="1">Uncharacterized protein</fullName>
    </submittedName>
</protein>
<accession>A0ACB8TF88</accession>
<evidence type="ECO:0000313" key="2">
    <source>
        <dbReference type="Proteomes" id="UP000814140"/>
    </source>
</evidence>
<gene>
    <name evidence="1" type="ORF">BV25DRAFT_1785538</name>
</gene>
<reference evidence="1" key="1">
    <citation type="submission" date="2021-03" db="EMBL/GenBank/DDBJ databases">
        <authorList>
            <consortium name="DOE Joint Genome Institute"/>
            <person name="Ahrendt S."/>
            <person name="Looney B.P."/>
            <person name="Miyauchi S."/>
            <person name="Morin E."/>
            <person name="Drula E."/>
            <person name="Courty P.E."/>
            <person name="Chicoki N."/>
            <person name="Fauchery L."/>
            <person name="Kohler A."/>
            <person name="Kuo A."/>
            <person name="Labutti K."/>
            <person name="Pangilinan J."/>
            <person name="Lipzen A."/>
            <person name="Riley R."/>
            <person name="Andreopoulos W."/>
            <person name="He G."/>
            <person name="Johnson J."/>
            <person name="Barry K.W."/>
            <person name="Grigoriev I.V."/>
            <person name="Nagy L."/>
            <person name="Hibbett D."/>
            <person name="Henrissat B."/>
            <person name="Matheny P.B."/>
            <person name="Labbe J."/>
            <person name="Martin F."/>
        </authorList>
    </citation>
    <scope>NUCLEOTIDE SEQUENCE</scope>
    <source>
        <strain evidence="1">HHB10654</strain>
    </source>
</reference>